<feature type="transmembrane region" description="Helical" evidence="1">
    <location>
        <begin position="118"/>
        <end position="137"/>
    </location>
</feature>
<dbReference type="Proteomes" id="UP000189956">
    <property type="component" value="Unassembled WGS sequence"/>
</dbReference>
<dbReference type="Pfam" id="PF01757">
    <property type="entry name" value="Acyl_transf_3"/>
    <property type="match status" value="1"/>
</dbReference>
<evidence type="ECO:0000256" key="1">
    <source>
        <dbReference type="SAM" id="Phobius"/>
    </source>
</evidence>
<evidence type="ECO:0000259" key="2">
    <source>
        <dbReference type="Pfam" id="PF01757"/>
    </source>
</evidence>
<feature type="transmembrane region" description="Helical" evidence="1">
    <location>
        <begin position="17"/>
        <end position="36"/>
    </location>
</feature>
<feature type="transmembrane region" description="Helical" evidence="1">
    <location>
        <begin position="189"/>
        <end position="209"/>
    </location>
</feature>
<proteinExistence type="predicted"/>
<keyword evidence="1" id="KW-0472">Membrane</keyword>
<accession>A0A1T4K250</accession>
<dbReference type="InterPro" id="IPR002656">
    <property type="entry name" value="Acyl_transf_3_dom"/>
</dbReference>
<feature type="transmembrane region" description="Helical" evidence="1">
    <location>
        <begin position="43"/>
        <end position="61"/>
    </location>
</feature>
<feature type="transmembrane region" description="Helical" evidence="1">
    <location>
        <begin position="73"/>
        <end position="97"/>
    </location>
</feature>
<gene>
    <name evidence="3" type="ORF">SAMN02745205_00518</name>
</gene>
<evidence type="ECO:0000313" key="3">
    <source>
        <dbReference type="EMBL" id="SJZ36468.1"/>
    </source>
</evidence>
<dbReference type="PANTHER" id="PTHR37312">
    <property type="entry name" value="MEMBRANE-BOUND ACYLTRANSFERASE YKRP-RELATED"/>
    <property type="match status" value="1"/>
</dbReference>
<dbReference type="RefSeq" id="WP_078735572.1">
    <property type="nucleotide sequence ID" value="NZ_FUWL01000004.1"/>
</dbReference>
<feature type="transmembrane region" description="Helical" evidence="1">
    <location>
        <begin position="276"/>
        <end position="299"/>
    </location>
</feature>
<dbReference type="PANTHER" id="PTHR37312:SF1">
    <property type="entry name" value="MEMBRANE-BOUND ACYLTRANSFERASE YKRP-RELATED"/>
    <property type="match status" value="1"/>
</dbReference>
<dbReference type="EMBL" id="FUWL01000004">
    <property type="protein sequence ID" value="SJZ36468.1"/>
    <property type="molecule type" value="Genomic_DNA"/>
</dbReference>
<feature type="transmembrane region" description="Helical" evidence="1">
    <location>
        <begin position="215"/>
        <end position="233"/>
    </location>
</feature>
<reference evidence="3 4" key="1">
    <citation type="submission" date="2017-02" db="EMBL/GenBank/DDBJ databases">
        <authorList>
            <person name="Peterson S.W."/>
        </authorList>
    </citation>
    <scope>NUCLEOTIDE SEQUENCE [LARGE SCALE GENOMIC DNA]</scope>
    <source>
        <strain evidence="3 4">ATCC 700135</strain>
    </source>
</reference>
<dbReference type="GO" id="GO:0016747">
    <property type="term" value="F:acyltransferase activity, transferring groups other than amino-acyl groups"/>
    <property type="evidence" value="ECO:0007669"/>
    <property type="project" value="InterPro"/>
</dbReference>
<organism evidence="3 4">
    <name type="scientific">Porphyromonas cangingivalis</name>
    <dbReference type="NCBI Taxonomy" id="36874"/>
    <lineage>
        <taxon>Bacteria</taxon>
        <taxon>Pseudomonadati</taxon>
        <taxon>Bacteroidota</taxon>
        <taxon>Bacteroidia</taxon>
        <taxon>Bacteroidales</taxon>
        <taxon>Porphyromonadaceae</taxon>
        <taxon>Porphyromonas</taxon>
    </lineage>
</organism>
<keyword evidence="1" id="KW-1133">Transmembrane helix</keyword>
<evidence type="ECO:0000313" key="4">
    <source>
        <dbReference type="Proteomes" id="UP000189956"/>
    </source>
</evidence>
<dbReference type="AlphaFoldDB" id="A0A1T4K250"/>
<feature type="domain" description="Acyltransferase 3" evidence="2">
    <location>
        <begin position="14"/>
        <end position="297"/>
    </location>
</feature>
<feature type="transmembrane region" description="Helical" evidence="1">
    <location>
        <begin position="149"/>
        <end position="177"/>
    </location>
</feature>
<keyword evidence="1" id="KW-0812">Transmembrane</keyword>
<name>A0A1T4K250_PORCN</name>
<protein>
    <submittedName>
        <fullName evidence="3">Fucose 4-O-acetylase</fullName>
    </submittedName>
</protein>
<dbReference type="InterPro" id="IPR052734">
    <property type="entry name" value="Nod_factor_acetyltransferase"/>
</dbReference>
<sequence length="326" mass="37175">MDRPSTPYRQRSGEIDYVKSILIILMIIFHLVYIGDKHPYLKAVVYTFHMSGFLLISGFLMNTKKDTKAVLTSLLWLFVPYAIMETGYVVMASMIPIREHIDSLTPLLLVDKIFLHPIGPYWYLHTLIICYVIWYLIDRFAGECLAISVFWVVVALYALSHTDIISVDNALYFMLAALIKRQGLKFDRVFYATVWAIIPLIALCCFPSNLDRGTLGGVTITYLAISFLLSLYPHFPKRAKEISEFVGRNTLPLLLFSPIFTHLSKPLVPVLSFDPTGLLFTAVAVLFTVMGSFAIAWLIDRSGLSRVFWGNREKFSWKGLRPLSQK</sequence>